<keyword evidence="2" id="KW-1185">Reference proteome</keyword>
<evidence type="ECO:0000313" key="2">
    <source>
        <dbReference type="Proteomes" id="UP000307943"/>
    </source>
</evidence>
<accession>A0A5C4T6Y6</accession>
<dbReference type="AlphaFoldDB" id="A0A5C4T6Y6"/>
<dbReference type="EMBL" id="VDCQ01000025">
    <property type="protein sequence ID" value="TNJ64833.1"/>
    <property type="molecule type" value="Genomic_DNA"/>
</dbReference>
<organism evidence="1 2">
    <name type="scientific">Paenibacillus hemerocallicola</name>
    <dbReference type="NCBI Taxonomy" id="1172614"/>
    <lineage>
        <taxon>Bacteria</taxon>
        <taxon>Bacillati</taxon>
        <taxon>Bacillota</taxon>
        <taxon>Bacilli</taxon>
        <taxon>Bacillales</taxon>
        <taxon>Paenibacillaceae</taxon>
        <taxon>Paenibacillus</taxon>
    </lineage>
</organism>
<protein>
    <recommendedName>
        <fullName evidence="3">Gfo/Idh/MocA-like oxidoreductase N-terminal domain-containing protein</fullName>
    </recommendedName>
</protein>
<gene>
    <name evidence="1" type="ORF">FE784_18485</name>
</gene>
<evidence type="ECO:0000313" key="1">
    <source>
        <dbReference type="EMBL" id="TNJ64833.1"/>
    </source>
</evidence>
<evidence type="ECO:0008006" key="3">
    <source>
        <dbReference type="Google" id="ProtNLM"/>
    </source>
</evidence>
<sequence length="124" mass="14033">MTKTSTNTDTCSIPLRAVVVGAGNRSKTYASYALTHPDELQIVGVIDPEEIRRHRLASGGGWLFFRDDKAPEGAGTRCLTHCLIEAECLYSARRQYVELNRWGVYVWRSIEHLRPEPSVEQKLD</sequence>
<dbReference type="Gene3D" id="3.40.50.720">
    <property type="entry name" value="NAD(P)-binding Rossmann-like Domain"/>
    <property type="match status" value="1"/>
</dbReference>
<dbReference type="OrthoDB" id="9781031at2"/>
<dbReference type="Proteomes" id="UP000307943">
    <property type="component" value="Unassembled WGS sequence"/>
</dbReference>
<reference evidence="1 2" key="1">
    <citation type="submission" date="2019-05" db="EMBL/GenBank/DDBJ databases">
        <title>We sequenced the genome of Paenibacillus hemerocallicola KCTC 33185 for further insight into its adaptation and study the phylogeny of Paenibacillus.</title>
        <authorList>
            <person name="Narsing Rao M.P."/>
        </authorList>
    </citation>
    <scope>NUCLEOTIDE SEQUENCE [LARGE SCALE GENOMIC DNA]</scope>
    <source>
        <strain evidence="1 2">KCTC 33185</strain>
    </source>
</reference>
<dbReference type="RefSeq" id="WP_139603707.1">
    <property type="nucleotide sequence ID" value="NZ_VDCQ01000025.1"/>
</dbReference>
<proteinExistence type="predicted"/>
<name>A0A5C4T6Y6_9BACL</name>
<comment type="caution">
    <text evidence="1">The sequence shown here is derived from an EMBL/GenBank/DDBJ whole genome shotgun (WGS) entry which is preliminary data.</text>
</comment>